<evidence type="ECO:0000256" key="2">
    <source>
        <dbReference type="ARBA" id="ARBA00023157"/>
    </source>
</evidence>
<reference evidence="6" key="2">
    <citation type="submission" date="2019-05" db="EMBL/GenBank/DDBJ databases">
        <title>Unravelling the molecular evolution of spider venoms.</title>
        <authorList>
            <person name="Pineda S."/>
        </authorList>
    </citation>
    <scope>NUCLEOTIDE SEQUENCE</scope>
</reference>
<dbReference type="SMART" id="SM00186">
    <property type="entry name" value="FBG"/>
    <property type="match status" value="1"/>
</dbReference>
<dbReference type="CDD" id="cd00087">
    <property type="entry name" value="FReD"/>
    <property type="match status" value="1"/>
</dbReference>
<dbReference type="NCBIfam" id="NF040941">
    <property type="entry name" value="GGGWT_bact"/>
    <property type="match status" value="1"/>
</dbReference>
<dbReference type="PROSITE" id="PS51406">
    <property type="entry name" value="FIBRINOGEN_C_2"/>
    <property type="match status" value="1"/>
</dbReference>
<evidence type="ECO:0000256" key="1">
    <source>
        <dbReference type="ARBA" id="ARBA00022837"/>
    </source>
</evidence>
<organism evidence="6">
    <name type="scientific">Liphistius thaleban</name>
    <dbReference type="NCBI Taxonomy" id="1905330"/>
    <lineage>
        <taxon>Eukaryota</taxon>
        <taxon>Metazoa</taxon>
        <taxon>Ecdysozoa</taxon>
        <taxon>Arthropoda</taxon>
        <taxon>Chelicerata</taxon>
        <taxon>Arachnida</taxon>
        <taxon>Araneae</taxon>
        <taxon>Mesothelae</taxon>
        <taxon>Liphistiidae</taxon>
        <taxon>Liphistius</taxon>
    </lineage>
</organism>
<comment type="function">
    <text evidence="3">Lectin involved in innate immunity. Agglutinates all types of human erythrocytes, Gram-positive and Gram-negative bacteria. Has a stronger agglutinating activity towards Gram-negative bacteria than towards Gram-positive bacteria. Specifically recognizes acetyl group-containing substances on agglutinated cells. The hemagglutinating activity was inhibited by EDTA, acetyl group-containing mono- and disaccharides, N-acetyl derivatives of amino acids, other acetyl group-containing substances, propionamide and benzamide. Enhances the antimicrobial activity of big defensin against Gram-positive bacteria but not against Gram-negative bacteria.</text>
</comment>
<keyword evidence="1" id="KW-0106">Calcium</keyword>
<proteinExistence type="predicted"/>
<evidence type="ECO:0000256" key="4">
    <source>
        <dbReference type="SAM" id="SignalP"/>
    </source>
</evidence>
<dbReference type="Gene3D" id="3.90.215.10">
    <property type="entry name" value="Gamma Fibrinogen, chain A, domain 1"/>
    <property type="match status" value="1"/>
</dbReference>
<sequence>MQTVSRCNLVRNVLIFCSLLAANLGAKDSCLLENSNDISKLLDFLNFVENLVQGANDGDAEGQGQARVGGNEATNTCQQNPMDCEEILQCGYNISGVYKIWPRSRIISGSVDVYCDMSTDGGGWMVFQRRGEYGRFKDYFFKEWSAYKTGFGNIREDFWLGNDVLFAITNQRMYSLRIDMMDLESDSRYASYDHFWIEAEDKNYTLHVDGYKGNAGDSLTFHSDCQFSTKDRDNDRHPTTHCSQLRKGGWWYKNCIFANLNGIYLNGTYTGQEEGISWKTWRGFHYSLPFVEMKMRSFSFPLLTQRMFRKT</sequence>
<dbReference type="EMBL" id="HAHN01000009">
    <property type="protein sequence ID" value="SNX32746.1"/>
    <property type="molecule type" value="Transcribed_RNA"/>
</dbReference>
<dbReference type="PANTHER" id="PTHR19143">
    <property type="entry name" value="FIBRINOGEN/TENASCIN/ANGIOPOEITIN"/>
    <property type="match status" value="1"/>
</dbReference>
<dbReference type="Pfam" id="PF00147">
    <property type="entry name" value="Fibrinogen_C"/>
    <property type="match status" value="1"/>
</dbReference>
<dbReference type="SUPFAM" id="SSF56496">
    <property type="entry name" value="Fibrinogen C-terminal domain-like"/>
    <property type="match status" value="1"/>
</dbReference>
<dbReference type="PANTHER" id="PTHR19143:SF458">
    <property type="entry name" value="FIBRINOGEN C-TERMINAL DOMAIN-CONTAINING PROTEIN-RELATED"/>
    <property type="match status" value="1"/>
</dbReference>
<feature type="signal peptide" evidence="4">
    <location>
        <begin position="1"/>
        <end position="25"/>
    </location>
</feature>
<dbReference type="GO" id="GO:0005615">
    <property type="term" value="C:extracellular space"/>
    <property type="evidence" value="ECO:0007669"/>
    <property type="project" value="TreeGrafter"/>
</dbReference>
<feature type="chain" id="PRO_5033444319" evidence="4">
    <location>
        <begin position="26"/>
        <end position="311"/>
    </location>
</feature>
<dbReference type="InterPro" id="IPR014716">
    <property type="entry name" value="Fibrinogen_a/b/g_C_1"/>
</dbReference>
<dbReference type="InterPro" id="IPR002181">
    <property type="entry name" value="Fibrinogen_a/b/g_C_dom"/>
</dbReference>
<reference evidence="6" key="1">
    <citation type="submission" date="2017-05" db="EMBL/GenBank/DDBJ databases">
        <authorList>
            <person name="QRISCLOUD D."/>
        </authorList>
    </citation>
    <scope>NUCLEOTIDE SEQUENCE</scope>
</reference>
<name>A0A4Q8K392_9ARAC</name>
<dbReference type="PROSITE" id="PS00514">
    <property type="entry name" value="FIBRINOGEN_C_1"/>
    <property type="match status" value="1"/>
</dbReference>
<keyword evidence="2" id="KW-1015">Disulfide bond</keyword>
<evidence type="ECO:0000259" key="5">
    <source>
        <dbReference type="PROSITE" id="PS51406"/>
    </source>
</evidence>
<dbReference type="GO" id="GO:0098609">
    <property type="term" value="P:cell-cell adhesion"/>
    <property type="evidence" value="ECO:0007669"/>
    <property type="project" value="UniProtKB-ARBA"/>
</dbReference>
<evidence type="ECO:0000256" key="3">
    <source>
        <dbReference type="ARBA" id="ARBA00053344"/>
    </source>
</evidence>
<evidence type="ECO:0000313" key="6">
    <source>
        <dbReference type="EMBL" id="SNX32746.1"/>
    </source>
</evidence>
<protein>
    <submittedName>
        <fullName evidence="6">U11-Liphistoxin-Lth1a_1</fullName>
    </submittedName>
</protein>
<dbReference type="InterPro" id="IPR036056">
    <property type="entry name" value="Fibrinogen-like_C"/>
</dbReference>
<dbReference type="GO" id="GO:0030246">
    <property type="term" value="F:carbohydrate binding"/>
    <property type="evidence" value="ECO:0007669"/>
    <property type="project" value="UniProtKB-ARBA"/>
</dbReference>
<dbReference type="FunFam" id="3.90.215.10:FF:000001">
    <property type="entry name" value="Tenascin isoform 1"/>
    <property type="match status" value="1"/>
</dbReference>
<dbReference type="EMBL" id="HAHN01000006">
    <property type="protein sequence ID" value="SNX32724.1"/>
    <property type="molecule type" value="Transcribed_RNA"/>
</dbReference>
<dbReference type="AlphaFoldDB" id="A0A4Q8K392"/>
<dbReference type="InterPro" id="IPR050373">
    <property type="entry name" value="Fibrinogen_C-term_domain"/>
</dbReference>
<feature type="domain" description="Fibrinogen C-terminal" evidence="5">
    <location>
        <begin position="75"/>
        <end position="299"/>
    </location>
</feature>
<dbReference type="InterPro" id="IPR020837">
    <property type="entry name" value="Fibrinogen_CS"/>
</dbReference>
<accession>A0A4Q8K392</accession>
<keyword evidence="4" id="KW-0732">Signal</keyword>